<protein>
    <submittedName>
        <fullName evidence="3">Shugoshin_C domain-containing protein</fullName>
    </submittedName>
</protein>
<sequence>MNSNEEVCMMLNRTSFLIEVIPKQAINHQMAGKKFDSDVAEMDNMDVANEVVTETYSQQQQGPQGNSVDINEVSAVLPLVDEGYAIPDEVSTDQPLFDKDRATLNVRDCTEQDNSIVVLDPVINEEIISRNGNKEITSEQEDELDPVSTESNTLLAVCHEVEVMNSEKPEPVEGIKITKRSDGDDDNVIHSDSKSSTCEESCPEHRILTRSATKAAKSTTDSAEVGKTPNKRKRSAASSTSSDNATPTRSVRTSSLAKNIAKKSRRSRTAHK</sequence>
<feature type="compositionally biased region" description="Low complexity" evidence="1">
    <location>
        <begin position="209"/>
        <end position="223"/>
    </location>
</feature>
<dbReference type="AlphaFoldDB" id="A0A158Q7Q9"/>
<organism evidence="2 3">
    <name type="scientific">Elaeophora elaphi</name>
    <dbReference type="NCBI Taxonomy" id="1147741"/>
    <lineage>
        <taxon>Eukaryota</taxon>
        <taxon>Metazoa</taxon>
        <taxon>Ecdysozoa</taxon>
        <taxon>Nematoda</taxon>
        <taxon>Chromadorea</taxon>
        <taxon>Rhabditida</taxon>
        <taxon>Spirurina</taxon>
        <taxon>Spiruromorpha</taxon>
        <taxon>Filarioidea</taxon>
        <taxon>Onchocercidae</taxon>
        <taxon>Elaeophora</taxon>
    </lineage>
</organism>
<dbReference type="Proteomes" id="UP000050640">
    <property type="component" value="Unplaced"/>
</dbReference>
<name>A0A158Q7Q9_9BILA</name>
<evidence type="ECO:0000256" key="1">
    <source>
        <dbReference type="SAM" id="MobiDB-lite"/>
    </source>
</evidence>
<evidence type="ECO:0000313" key="3">
    <source>
        <dbReference type="WBParaSite" id="EEL_0000529701-mRNA-1"/>
    </source>
</evidence>
<feature type="compositionally biased region" description="Basic residues" evidence="1">
    <location>
        <begin position="260"/>
        <end position="272"/>
    </location>
</feature>
<accession>A0A158Q7Q9</accession>
<feature type="region of interest" description="Disordered" evidence="1">
    <location>
        <begin position="163"/>
        <end position="272"/>
    </location>
</feature>
<reference evidence="3" key="1">
    <citation type="submission" date="2016-04" db="UniProtKB">
        <authorList>
            <consortium name="WormBaseParasite"/>
        </authorList>
    </citation>
    <scope>IDENTIFICATION</scope>
</reference>
<feature type="compositionally biased region" description="Basic and acidic residues" evidence="1">
    <location>
        <begin position="163"/>
        <end position="173"/>
    </location>
</feature>
<dbReference type="WBParaSite" id="EEL_0000529701-mRNA-1">
    <property type="protein sequence ID" value="EEL_0000529701-mRNA-1"/>
    <property type="gene ID" value="EEL_0000529701"/>
</dbReference>
<keyword evidence="2" id="KW-1185">Reference proteome</keyword>
<feature type="compositionally biased region" description="Basic and acidic residues" evidence="1">
    <location>
        <begin position="179"/>
        <end position="193"/>
    </location>
</feature>
<proteinExistence type="predicted"/>
<feature type="compositionally biased region" description="Low complexity" evidence="1">
    <location>
        <begin position="236"/>
        <end position="248"/>
    </location>
</feature>
<evidence type="ECO:0000313" key="2">
    <source>
        <dbReference type="Proteomes" id="UP000050640"/>
    </source>
</evidence>